<sequence length="237" mass="26140">MSQGPVTSSLIASQAITPPTPPSFFSPHTEEGFSNHFLWALGVETNIRNLECLWKPVCDSVAQGVIGRVKDAFRSSQRPLPCLAVLQEQPLVPASLNNLSQDADQSISAFGHPGTLFPDLSIIHYLSGLRGRRNVGRATSVNMTHSDYKCVLCAELKRCIRRMDLAEDIHSATCQVERQAILAVDRPGVRDHAIILFAMSGPFWMWTKATCAELRSMLNGTSPKALLRLTDEELKIE</sequence>
<dbReference type="GeneID" id="19209774"/>
<evidence type="ECO:0000256" key="1">
    <source>
        <dbReference type="SAM" id="MobiDB-lite"/>
    </source>
</evidence>
<dbReference type="RefSeq" id="XP_007776012.1">
    <property type="nucleotide sequence ID" value="XM_007777822.1"/>
</dbReference>
<gene>
    <name evidence="2" type="ORF">CONPUDRAFT_78485</name>
</gene>
<name>R7SD78_CONPW</name>
<proteinExistence type="predicted"/>
<feature type="compositionally biased region" description="Polar residues" evidence="1">
    <location>
        <begin position="1"/>
        <end position="16"/>
    </location>
</feature>
<reference evidence="3" key="1">
    <citation type="journal article" date="2012" name="Science">
        <title>The Paleozoic origin of enzymatic lignin decomposition reconstructed from 31 fungal genomes.</title>
        <authorList>
            <person name="Floudas D."/>
            <person name="Binder M."/>
            <person name="Riley R."/>
            <person name="Barry K."/>
            <person name="Blanchette R.A."/>
            <person name="Henrissat B."/>
            <person name="Martinez A.T."/>
            <person name="Otillar R."/>
            <person name="Spatafora J.W."/>
            <person name="Yadav J.S."/>
            <person name="Aerts A."/>
            <person name="Benoit I."/>
            <person name="Boyd A."/>
            <person name="Carlson A."/>
            <person name="Copeland A."/>
            <person name="Coutinho P.M."/>
            <person name="de Vries R.P."/>
            <person name="Ferreira P."/>
            <person name="Findley K."/>
            <person name="Foster B."/>
            <person name="Gaskell J."/>
            <person name="Glotzer D."/>
            <person name="Gorecki P."/>
            <person name="Heitman J."/>
            <person name="Hesse C."/>
            <person name="Hori C."/>
            <person name="Igarashi K."/>
            <person name="Jurgens J.A."/>
            <person name="Kallen N."/>
            <person name="Kersten P."/>
            <person name="Kohler A."/>
            <person name="Kuees U."/>
            <person name="Kumar T.K.A."/>
            <person name="Kuo A."/>
            <person name="LaButti K."/>
            <person name="Larrondo L.F."/>
            <person name="Lindquist E."/>
            <person name="Ling A."/>
            <person name="Lombard V."/>
            <person name="Lucas S."/>
            <person name="Lundell T."/>
            <person name="Martin R."/>
            <person name="McLaughlin D.J."/>
            <person name="Morgenstern I."/>
            <person name="Morin E."/>
            <person name="Murat C."/>
            <person name="Nagy L.G."/>
            <person name="Nolan M."/>
            <person name="Ohm R.A."/>
            <person name="Patyshakuliyeva A."/>
            <person name="Rokas A."/>
            <person name="Ruiz-Duenas F.J."/>
            <person name="Sabat G."/>
            <person name="Salamov A."/>
            <person name="Samejima M."/>
            <person name="Schmutz J."/>
            <person name="Slot J.C."/>
            <person name="St John F."/>
            <person name="Stenlid J."/>
            <person name="Sun H."/>
            <person name="Sun S."/>
            <person name="Syed K."/>
            <person name="Tsang A."/>
            <person name="Wiebenga A."/>
            <person name="Young D."/>
            <person name="Pisabarro A."/>
            <person name="Eastwood D.C."/>
            <person name="Martin F."/>
            <person name="Cullen D."/>
            <person name="Grigoriev I.V."/>
            <person name="Hibbett D.S."/>
        </authorList>
    </citation>
    <scope>NUCLEOTIDE SEQUENCE [LARGE SCALE GENOMIC DNA]</scope>
    <source>
        <strain evidence="3">RWD-64-598 SS2</strain>
    </source>
</reference>
<organism evidence="2 3">
    <name type="scientific">Coniophora puteana (strain RWD-64-598)</name>
    <name type="common">Brown rot fungus</name>
    <dbReference type="NCBI Taxonomy" id="741705"/>
    <lineage>
        <taxon>Eukaryota</taxon>
        <taxon>Fungi</taxon>
        <taxon>Dikarya</taxon>
        <taxon>Basidiomycota</taxon>
        <taxon>Agaricomycotina</taxon>
        <taxon>Agaricomycetes</taxon>
        <taxon>Agaricomycetidae</taxon>
        <taxon>Boletales</taxon>
        <taxon>Coniophorineae</taxon>
        <taxon>Coniophoraceae</taxon>
        <taxon>Coniophora</taxon>
    </lineage>
</organism>
<dbReference type="AlphaFoldDB" id="R7SD78"/>
<keyword evidence="3" id="KW-1185">Reference proteome</keyword>
<evidence type="ECO:0000313" key="3">
    <source>
        <dbReference type="Proteomes" id="UP000053558"/>
    </source>
</evidence>
<feature type="region of interest" description="Disordered" evidence="1">
    <location>
        <begin position="1"/>
        <end position="25"/>
    </location>
</feature>
<protein>
    <submittedName>
        <fullName evidence="2">Uncharacterized protein</fullName>
    </submittedName>
</protein>
<dbReference type="Proteomes" id="UP000053558">
    <property type="component" value="Unassembled WGS sequence"/>
</dbReference>
<dbReference type="KEGG" id="cput:CONPUDRAFT_78485"/>
<dbReference type="EMBL" id="JH711666">
    <property type="protein sequence ID" value="EIW73810.1"/>
    <property type="molecule type" value="Genomic_DNA"/>
</dbReference>
<evidence type="ECO:0000313" key="2">
    <source>
        <dbReference type="EMBL" id="EIW73810.1"/>
    </source>
</evidence>
<accession>R7SD78</accession>